<keyword evidence="7" id="KW-1185">Reference proteome</keyword>
<feature type="domain" description="AAA+ ATPase" evidence="5">
    <location>
        <begin position="118"/>
        <end position="250"/>
    </location>
</feature>
<evidence type="ECO:0000259" key="5">
    <source>
        <dbReference type="SMART" id="SM00382"/>
    </source>
</evidence>
<evidence type="ECO:0000256" key="2">
    <source>
        <dbReference type="ARBA" id="ARBA00022741"/>
    </source>
</evidence>
<dbReference type="InterPro" id="IPR027417">
    <property type="entry name" value="P-loop_NTPase"/>
</dbReference>
<organism evidence="6 7">
    <name type="scientific">Massilia atriviolacea</name>
    <dbReference type="NCBI Taxonomy" id="2495579"/>
    <lineage>
        <taxon>Bacteria</taxon>
        <taxon>Pseudomonadati</taxon>
        <taxon>Pseudomonadota</taxon>
        <taxon>Betaproteobacteria</taxon>
        <taxon>Burkholderiales</taxon>
        <taxon>Oxalobacteraceae</taxon>
        <taxon>Telluria group</taxon>
        <taxon>Massilia</taxon>
    </lineage>
</organism>
<accession>A0A430HPF0</accession>
<dbReference type="Gene3D" id="3.40.50.300">
    <property type="entry name" value="P-loop containing nucleotide triphosphate hydrolases"/>
    <property type="match status" value="1"/>
</dbReference>
<dbReference type="EMBL" id="RXLQ01000004">
    <property type="protein sequence ID" value="RSZ59392.1"/>
    <property type="molecule type" value="Genomic_DNA"/>
</dbReference>
<dbReference type="InterPro" id="IPR050221">
    <property type="entry name" value="26S_Proteasome_ATPase"/>
</dbReference>
<keyword evidence="2 4" id="KW-0547">Nucleotide-binding</keyword>
<dbReference type="PROSITE" id="PS00674">
    <property type="entry name" value="AAA"/>
    <property type="match status" value="1"/>
</dbReference>
<evidence type="ECO:0000256" key="4">
    <source>
        <dbReference type="RuleBase" id="RU003651"/>
    </source>
</evidence>
<dbReference type="OrthoDB" id="9809379at2"/>
<evidence type="ECO:0000313" key="6">
    <source>
        <dbReference type="EMBL" id="RSZ59392.1"/>
    </source>
</evidence>
<dbReference type="AlphaFoldDB" id="A0A430HPF0"/>
<gene>
    <name evidence="6" type="ORF">EJB06_09510</name>
</gene>
<dbReference type="InterPro" id="IPR003593">
    <property type="entry name" value="AAA+_ATPase"/>
</dbReference>
<dbReference type="SUPFAM" id="SSF52540">
    <property type="entry name" value="P-loop containing nucleoside triphosphate hydrolases"/>
    <property type="match status" value="1"/>
</dbReference>
<dbReference type="InterPro" id="IPR003959">
    <property type="entry name" value="ATPase_AAA_core"/>
</dbReference>
<dbReference type="InterPro" id="IPR003960">
    <property type="entry name" value="ATPase_AAA_CS"/>
</dbReference>
<evidence type="ECO:0000256" key="3">
    <source>
        <dbReference type="ARBA" id="ARBA00022840"/>
    </source>
</evidence>
<protein>
    <submittedName>
        <fullName evidence="6">ATP-binding protein</fullName>
    </submittedName>
</protein>
<comment type="caution">
    <text evidence="6">The sequence shown here is derived from an EMBL/GenBank/DDBJ whole genome shotgun (WGS) entry which is preliminary data.</text>
</comment>
<dbReference type="Pfam" id="PF00004">
    <property type="entry name" value="AAA"/>
    <property type="match status" value="1"/>
</dbReference>
<proteinExistence type="inferred from homology"/>
<dbReference type="GO" id="GO:0016887">
    <property type="term" value="F:ATP hydrolysis activity"/>
    <property type="evidence" value="ECO:0007669"/>
    <property type="project" value="InterPro"/>
</dbReference>
<reference evidence="6 7" key="1">
    <citation type="submission" date="2018-12" db="EMBL/GenBank/DDBJ databases">
        <authorList>
            <person name="Yang E."/>
        </authorList>
    </citation>
    <scope>NUCLEOTIDE SEQUENCE [LARGE SCALE GENOMIC DNA]</scope>
    <source>
        <strain evidence="6 7">SOD</strain>
    </source>
</reference>
<dbReference type="PANTHER" id="PTHR23073">
    <property type="entry name" value="26S PROTEASOME REGULATORY SUBUNIT"/>
    <property type="match status" value="1"/>
</dbReference>
<dbReference type="CDD" id="cd19481">
    <property type="entry name" value="RecA-like_protease"/>
    <property type="match status" value="1"/>
</dbReference>
<dbReference type="Proteomes" id="UP000278085">
    <property type="component" value="Unassembled WGS sequence"/>
</dbReference>
<name>A0A430HPF0_9BURK</name>
<dbReference type="GO" id="GO:0005524">
    <property type="term" value="F:ATP binding"/>
    <property type="evidence" value="ECO:0007669"/>
    <property type="project" value="UniProtKB-KW"/>
</dbReference>
<evidence type="ECO:0000313" key="7">
    <source>
        <dbReference type="Proteomes" id="UP000278085"/>
    </source>
</evidence>
<sequence length="330" mass="37062">MAQADTLVEMVKAASNGDQQSFRSAAESLIKEERAKGHRILADRLAKSLQQSTIKFSSPRQFAGGGSIVSAHKDLIFETYPERTLDSIVLATKVRDQLNEVIEEQHRTELLHSHNMRPRHRILLAGPPGNGKTTLAEAIAHELMVPLIAVRYENVIGSYLGETSGRLKSLIDYAKTQRCVLFFDEFETLGKERGDTHETGEIKRVVSSLLLQMDELPDYVVIIAASNHPELLDRAVWRRFQVRIELSMPTRAQLTQFITTLGSRLNVNFGFAPETIAKRLLGLNFAEVEEFCLSVARRAILDQRTGDAKAVTLTKLDQLNDRLKPFSQEI</sequence>
<keyword evidence="3 4" id="KW-0067">ATP-binding</keyword>
<dbReference type="RefSeq" id="WP_126073763.1">
    <property type="nucleotide sequence ID" value="NZ_CP051166.1"/>
</dbReference>
<dbReference type="SMART" id="SM00382">
    <property type="entry name" value="AAA"/>
    <property type="match status" value="1"/>
</dbReference>
<comment type="similarity">
    <text evidence="1 4">Belongs to the AAA ATPase family.</text>
</comment>
<evidence type="ECO:0000256" key="1">
    <source>
        <dbReference type="ARBA" id="ARBA00006914"/>
    </source>
</evidence>